<dbReference type="Gene3D" id="3.40.50.720">
    <property type="entry name" value="NAD(P)-binding Rossmann-like Domain"/>
    <property type="match status" value="1"/>
</dbReference>
<dbReference type="PANTHER" id="PTHR48106">
    <property type="entry name" value="QUINONE OXIDOREDUCTASE PIG3-RELATED"/>
    <property type="match status" value="1"/>
</dbReference>
<dbReference type="InterPro" id="IPR011032">
    <property type="entry name" value="GroES-like_sf"/>
</dbReference>
<proteinExistence type="predicted"/>
<dbReference type="EMBL" id="BDQI01000032">
    <property type="protein sequence ID" value="GAX57085.1"/>
    <property type="molecule type" value="Genomic_DNA"/>
</dbReference>
<dbReference type="SUPFAM" id="SSF50129">
    <property type="entry name" value="GroES-like"/>
    <property type="match status" value="1"/>
</dbReference>
<accession>A0A250VSI7</accession>
<evidence type="ECO:0000313" key="4">
    <source>
        <dbReference type="EMBL" id="GAX57085.1"/>
    </source>
</evidence>
<comment type="caution">
    <text evidence="4">The sequence shown here is derived from an EMBL/GenBank/DDBJ whole genome shotgun (WGS) entry which is preliminary data.</text>
</comment>
<keyword evidence="1" id="KW-0521">NADP</keyword>
<feature type="region of interest" description="Disordered" evidence="3">
    <location>
        <begin position="167"/>
        <end position="189"/>
    </location>
</feature>
<dbReference type="Gene3D" id="3.90.180.10">
    <property type="entry name" value="Medium-chain alcohol dehydrogenases, catalytic domain"/>
    <property type="match status" value="1"/>
</dbReference>
<dbReference type="AlphaFoldDB" id="A0A250VSI7"/>
<evidence type="ECO:0000256" key="2">
    <source>
        <dbReference type="ARBA" id="ARBA00023002"/>
    </source>
</evidence>
<dbReference type="GO" id="GO:0070402">
    <property type="term" value="F:NADPH binding"/>
    <property type="evidence" value="ECO:0007669"/>
    <property type="project" value="TreeGrafter"/>
</dbReference>
<reference evidence="5" key="1">
    <citation type="submission" date="2017-05" db="EMBL/GenBank/DDBJ databases">
        <title>Streptomyces olivochromogenes NBRC 3561 whole genome shotgun sequence.</title>
        <authorList>
            <person name="Dohra H."/>
            <person name="Kodani S."/>
        </authorList>
    </citation>
    <scope>NUCLEOTIDE SEQUENCE [LARGE SCALE GENOMIC DNA]</scope>
    <source>
        <strain evidence="5">NBRC 3561</strain>
    </source>
</reference>
<name>A0A250VSI7_STROL</name>
<dbReference type="GO" id="GO:0016651">
    <property type="term" value="F:oxidoreductase activity, acting on NAD(P)H"/>
    <property type="evidence" value="ECO:0007669"/>
    <property type="project" value="TreeGrafter"/>
</dbReference>
<evidence type="ECO:0000313" key="5">
    <source>
        <dbReference type="Proteomes" id="UP000217446"/>
    </source>
</evidence>
<organism evidence="4 5">
    <name type="scientific">Streptomyces olivochromogenes</name>
    <dbReference type="NCBI Taxonomy" id="1963"/>
    <lineage>
        <taxon>Bacteria</taxon>
        <taxon>Bacillati</taxon>
        <taxon>Actinomycetota</taxon>
        <taxon>Actinomycetes</taxon>
        <taxon>Kitasatosporales</taxon>
        <taxon>Streptomycetaceae</taxon>
        <taxon>Streptomyces</taxon>
    </lineage>
</organism>
<dbReference type="Proteomes" id="UP000217446">
    <property type="component" value="Unassembled WGS sequence"/>
</dbReference>
<evidence type="ECO:0000256" key="1">
    <source>
        <dbReference type="ARBA" id="ARBA00022857"/>
    </source>
</evidence>
<gene>
    <name evidence="4" type="ORF">SO3561_08655</name>
</gene>
<keyword evidence="2" id="KW-0560">Oxidoreductase</keyword>
<keyword evidence="5" id="KW-1185">Reference proteome</keyword>
<sequence length="204" mass="21045">MDASATVDATGPGTDFTPGQRVMAYVNPLHPYGGAQAECIVTPQDHAAPLPDEADLHDATGLPMNGLTAHQALTHLALPVGATIAVTGLTRAPGGYAVQPAAYQGLRASLKRRACTTGITGCDAVFASSPIRVIPGNGQGPLKGPRVATTPVLWHGCCGWPVGPCEAGSRRRCPDRPGRGRGPVTKPSRDTAMSAMMRVMSGQM</sequence>
<evidence type="ECO:0000256" key="3">
    <source>
        <dbReference type="SAM" id="MobiDB-lite"/>
    </source>
</evidence>
<protein>
    <submittedName>
        <fullName evidence="4">Oxidoreductase</fullName>
    </submittedName>
</protein>
<feature type="compositionally biased region" description="Basic and acidic residues" evidence="3">
    <location>
        <begin position="168"/>
        <end position="178"/>
    </location>
</feature>